<keyword evidence="2" id="KW-1185">Reference proteome</keyword>
<proteinExistence type="predicted"/>
<dbReference type="Proteomes" id="UP000002028">
    <property type="component" value="Chromosome"/>
</dbReference>
<dbReference type="HOGENOM" id="CLU_2883636_0_0_10"/>
<gene>
    <name evidence="1" type="ordered locus">Slin_1889</name>
</gene>
<accession>D2QBQ5</accession>
<name>D2QBQ5_SPILD</name>
<evidence type="ECO:0000313" key="1">
    <source>
        <dbReference type="EMBL" id="ADB37934.1"/>
    </source>
</evidence>
<organism evidence="1 2">
    <name type="scientific">Spirosoma linguale (strain ATCC 33905 / DSM 74 / LMG 10896 / Claus 1)</name>
    <dbReference type="NCBI Taxonomy" id="504472"/>
    <lineage>
        <taxon>Bacteria</taxon>
        <taxon>Pseudomonadati</taxon>
        <taxon>Bacteroidota</taxon>
        <taxon>Cytophagia</taxon>
        <taxon>Cytophagales</taxon>
        <taxon>Cytophagaceae</taxon>
        <taxon>Spirosoma</taxon>
    </lineage>
</organism>
<reference evidence="1 2" key="1">
    <citation type="journal article" date="2010" name="Stand. Genomic Sci.">
        <title>Complete genome sequence of Spirosoma linguale type strain (1).</title>
        <authorList>
            <person name="Lail K."/>
            <person name="Sikorski J."/>
            <person name="Saunders E."/>
            <person name="Lapidus A."/>
            <person name="Glavina Del Rio T."/>
            <person name="Copeland A."/>
            <person name="Tice H."/>
            <person name="Cheng J.-F."/>
            <person name="Lucas S."/>
            <person name="Nolan M."/>
            <person name="Bruce D."/>
            <person name="Goodwin L."/>
            <person name="Pitluck S."/>
            <person name="Ivanova N."/>
            <person name="Mavromatis K."/>
            <person name="Ovchinnikova G."/>
            <person name="Pati A."/>
            <person name="Chen A."/>
            <person name="Palaniappan K."/>
            <person name="Land M."/>
            <person name="Hauser L."/>
            <person name="Chang Y.-J."/>
            <person name="Jeffries C.D."/>
            <person name="Chain P."/>
            <person name="Brettin T."/>
            <person name="Detter J.C."/>
            <person name="Schuetze A."/>
            <person name="Rohde M."/>
            <person name="Tindall B.J."/>
            <person name="Goeker M."/>
            <person name="Bristow J."/>
            <person name="Eisen J.A."/>
            <person name="Markowitz V."/>
            <person name="Hugenholtz P."/>
            <person name="Kyrpides N.C."/>
            <person name="Klenk H.-P."/>
            <person name="Chen F."/>
        </authorList>
    </citation>
    <scope>NUCLEOTIDE SEQUENCE [LARGE SCALE GENOMIC DNA]</scope>
    <source>
        <strain evidence="2">ATCC 33905 / DSM 74 / LMG 10896 / Claus 1</strain>
    </source>
</reference>
<dbReference type="EMBL" id="CP001769">
    <property type="protein sequence ID" value="ADB37934.1"/>
    <property type="molecule type" value="Genomic_DNA"/>
</dbReference>
<dbReference type="AlphaFoldDB" id="D2QBQ5"/>
<dbReference type="KEGG" id="sli:Slin_1889"/>
<protein>
    <submittedName>
        <fullName evidence="1">Uncharacterized protein</fullName>
    </submittedName>
</protein>
<sequence length="63" mass="7061">MDDLYPLNDINGINIYLIFGQLLDSKPILGYSLAYSAAFGQEVQGAQQSTILLIKYTSKYNQK</sequence>
<dbReference type="STRING" id="504472.Slin_1889"/>
<evidence type="ECO:0000313" key="2">
    <source>
        <dbReference type="Proteomes" id="UP000002028"/>
    </source>
</evidence>